<feature type="transmembrane region" description="Helical" evidence="8">
    <location>
        <begin position="862"/>
        <end position="880"/>
    </location>
</feature>
<feature type="domain" description="SSD" evidence="9">
    <location>
        <begin position="348"/>
        <end position="466"/>
    </location>
</feature>
<feature type="transmembrane region" description="Helical" evidence="8">
    <location>
        <begin position="440"/>
        <end position="468"/>
    </location>
</feature>
<feature type="transmembrane region" description="Helical" evidence="8">
    <location>
        <begin position="363"/>
        <end position="384"/>
    </location>
</feature>
<evidence type="ECO:0000256" key="5">
    <source>
        <dbReference type="ARBA" id="ARBA00023180"/>
    </source>
</evidence>
<evidence type="ECO:0000313" key="10">
    <source>
        <dbReference type="EMBL" id="KAK8871442.1"/>
    </source>
</evidence>
<evidence type="ECO:0000256" key="8">
    <source>
        <dbReference type="SAM" id="Phobius"/>
    </source>
</evidence>
<dbReference type="SUPFAM" id="SSF82866">
    <property type="entry name" value="Multidrug efflux transporter AcrB transmembrane domain"/>
    <property type="match status" value="2"/>
</dbReference>
<evidence type="ECO:0000256" key="7">
    <source>
        <dbReference type="SAM" id="MobiDB-lite"/>
    </source>
</evidence>
<proteinExistence type="inferred from homology"/>
<feature type="transmembrane region" description="Helical" evidence="8">
    <location>
        <begin position="836"/>
        <end position="856"/>
    </location>
</feature>
<evidence type="ECO:0000259" key="9">
    <source>
        <dbReference type="PROSITE" id="PS50156"/>
    </source>
</evidence>
<accession>A0ABR2J1G1</accession>
<keyword evidence="3 8" id="KW-1133">Transmembrane helix</keyword>
<feature type="transmembrane region" description="Helical" evidence="8">
    <location>
        <begin position="931"/>
        <end position="953"/>
    </location>
</feature>
<reference evidence="10 11" key="1">
    <citation type="submission" date="2024-04" db="EMBL/GenBank/DDBJ databases">
        <title>Tritrichomonas musculus Genome.</title>
        <authorList>
            <person name="Alves-Ferreira E."/>
            <person name="Grigg M."/>
            <person name="Lorenzi H."/>
            <person name="Galac M."/>
        </authorList>
    </citation>
    <scope>NUCLEOTIDE SEQUENCE [LARGE SCALE GENOMIC DNA]</scope>
    <source>
        <strain evidence="10 11">EAF2021</strain>
    </source>
</reference>
<keyword evidence="2 8" id="KW-0812">Transmembrane</keyword>
<dbReference type="InterPro" id="IPR053958">
    <property type="entry name" value="HMGCR/SNAP/NPC1-like_SSD"/>
</dbReference>
<feature type="transmembrane region" description="Helical" evidence="8">
    <location>
        <begin position="901"/>
        <end position="925"/>
    </location>
</feature>
<evidence type="ECO:0000256" key="1">
    <source>
        <dbReference type="ARBA" id="ARBA00004141"/>
    </source>
</evidence>
<sequence>MSDSNKKADENEVPLKCASFIVSYARFVYRFPWAILLIVLCFVGAMTGWMFGVYGFKIQAVISNYRWSGTKVCDTWDAFLSVSTQTYHNAADLASSEATAKTQSVQGPTAINIYERKEGNILDVEALKIIWEIEDKMVATPGYTDFCYKQDLSNLPESIVQQLLPTINPQTNCTYFQSFIVYLKRVVGALTIKPNPSPSDLKQEHVQYLLTQLPESPTIIAGFISKDFKLTPTPTAKILRSMFTMGYPLNGYRNVNDRNDDQKDKVKEFGKKFTEPIDDLFDNPQLGIKGYNFLEGTTDDKISAVILHEVLWLIGSFGFVIVFATFHIKSIWVSFCGVLGTFFSIPCAIAFLFGVITIHHFDALNVIALFLICGIGSDSLFIVFDNLVQSEYLVGNPKVTPELRLGYAVQEGALALGCSIGTTAISFLALCLSGFKILQYFGIFCFLELFFSLVFALTWYVAILALWMRFSEFKPFFWCCMKKDQIENSGSVDDQTKDEKVKITEFPYTHFWDCFIHKPIFNINSSGLNIEKYNAFERFFHDYWSPFIYLYRFPILTCFVILTIVMGVFTFKMESEVEIQYLSNDHQLQRTLTLAQNNFVTSIYDFSVIYLWGVKGEGLHVSLRDNLTPDRFGTADFLPLDISTPDAQRFLLEACDLMINSTKLIQAPTSSSCTCPILILRDLANSVFGHFPLTQAEFKNEAFQKRFREYLYIRLGFNEAEKSVGSSEKELVGFDYDTNELKYIGMKGNMIIPDKQTSPELKSRYELASELENQIHDLAENKYKLPDLKGYQTSYAWVTMDTQDELGKQALEGVCFAVLFSIIVIFLITMSFFYTFMFLISVVSVILTITGILYNIGWKIDFNVSIMIIIACGFCTDFIIQTMNSMAHEFKLAMFGKMQRAVTIFSFPVFSALITTLGAGCFLYGTIVLLFPPFATFLIMSGIFGILYGFVFLPSLSAQFGFKHGDNLIRICKKHCCHKELDDENDELDDIKEDDQEDNVNRSQQEEPGNESVSSQN</sequence>
<evidence type="ECO:0000313" key="11">
    <source>
        <dbReference type="Proteomes" id="UP001470230"/>
    </source>
</evidence>
<feature type="compositionally biased region" description="Polar residues" evidence="7">
    <location>
        <begin position="1001"/>
        <end position="1017"/>
    </location>
</feature>
<dbReference type="Pfam" id="PF12349">
    <property type="entry name" value="Sterol-sensing"/>
    <property type="match status" value="1"/>
</dbReference>
<feature type="compositionally biased region" description="Acidic residues" evidence="7">
    <location>
        <begin position="987"/>
        <end position="998"/>
    </location>
</feature>
<feature type="region of interest" description="Disordered" evidence="7">
    <location>
        <begin position="987"/>
        <end position="1017"/>
    </location>
</feature>
<keyword evidence="11" id="KW-1185">Reference proteome</keyword>
<dbReference type="PROSITE" id="PS50156">
    <property type="entry name" value="SSD"/>
    <property type="match status" value="1"/>
</dbReference>
<evidence type="ECO:0000256" key="4">
    <source>
        <dbReference type="ARBA" id="ARBA00023136"/>
    </source>
</evidence>
<organism evidence="10 11">
    <name type="scientific">Tritrichomonas musculus</name>
    <dbReference type="NCBI Taxonomy" id="1915356"/>
    <lineage>
        <taxon>Eukaryota</taxon>
        <taxon>Metamonada</taxon>
        <taxon>Parabasalia</taxon>
        <taxon>Tritrichomonadida</taxon>
        <taxon>Tritrichomonadidae</taxon>
        <taxon>Tritrichomonas</taxon>
    </lineage>
</organism>
<evidence type="ECO:0000256" key="6">
    <source>
        <dbReference type="ARBA" id="ARBA00038046"/>
    </source>
</evidence>
<feature type="transmembrane region" description="Helical" evidence="8">
    <location>
        <begin position="413"/>
        <end position="433"/>
    </location>
</feature>
<comment type="caution">
    <text evidence="10">The sequence shown here is derived from an EMBL/GenBank/DDBJ whole genome shotgun (WGS) entry which is preliminary data.</text>
</comment>
<feature type="transmembrane region" description="Helical" evidence="8">
    <location>
        <begin position="310"/>
        <end position="326"/>
    </location>
</feature>
<dbReference type="Proteomes" id="UP001470230">
    <property type="component" value="Unassembled WGS sequence"/>
</dbReference>
<feature type="transmembrane region" description="Helical" evidence="8">
    <location>
        <begin position="33"/>
        <end position="56"/>
    </location>
</feature>
<feature type="transmembrane region" description="Helical" evidence="8">
    <location>
        <begin position="549"/>
        <end position="571"/>
    </location>
</feature>
<feature type="transmembrane region" description="Helical" evidence="8">
    <location>
        <begin position="332"/>
        <end position="356"/>
    </location>
</feature>
<dbReference type="PANTHER" id="PTHR45951:SF3">
    <property type="entry name" value="PROTEIN DISPATCHED"/>
    <property type="match status" value="1"/>
</dbReference>
<comment type="similarity">
    <text evidence="6">Belongs to the dispatched family.</text>
</comment>
<gene>
    <name evidence="10" type="ORF">M9Y10_007170</name>
</gene>
<keyword evidence="4 8" id="KW-0472">Membrane</keyword>
<dbReference type="InterPro" id="IPR052081">
    <property type="entry name" value="Dispatched_Hh_regulator"/>
</dbReference>
<name>A0ABR2J1G1_9EUKA</name>
<dbReference type="EMBL" id="JAPFFF010000013">
    <property type="protein sequence ID" value="KAK8871442.1"/>
    <property type="molecule type" value="Genomic_DNA"/>
</dbReference>
<dbReference type="Gene3D" id="1.20.1640.10">
    <property type="entry name" value="Multidrug efflux transporter AcrB transmembrane domain"/>
    <property type="match status" value="2"/>
</dbReference>
<comment type="subcellular location">
    <subcellularLocation>
        <location evidence="1">Membrane</location>
        <topology evidence="1">Multi-pass membrane protein</topology>
    </subcellularLocation>
</comment>
<dbReference type="PANTHER" id="PTHR45951">
    <property type="entry name" value="PROTEIN DISPATCHED-RELATED"/>
    <property type="match status" value="1"/>
</dbReference>
<protein>
    <submittedName>
        <fullName evidence="10">Protein dispatched 1</fullName>
    </submittedName>
</protein>
<keyword evidence="5" id="KW-0325">Glycoprotein</keyword>
<feature type="transmembrane region" description="Helical" evidence="8">
    <location>
        <begin position="810"/>
        <end position="829"/>
    </location>
</feature>
<evidence type="ECO:0000256" key="2">
    <source>
        <dbReference type="ARBA" id="ARBA00022692"/>
    </source>
</evidence>
<dbReference type="InterPro" id="IPR000731">
    <property type="entry name" value="SSD"/>
</dbReference>
<evidence type="ECO:0000256" key="3">
    <source>
        <dbReference type="ARBA" id="ARBA00022989"/>
    </source>
</evidence>